<dbReference type="Proteomes" id="UP001198026">
    <property type="component" value="Unassembled WGS sequence"/>
</dbReference>
<protein>
    <submittedName>
        <fullName evidence="2">Alpha/beta hydrolase</fullName>
    </submittedName>
</protein>
<reference evidence="2" key="1">
    <citation type="submission" date="2021-10" db="EMBL/GenBank/DDBJ databases">
        <title>Evolutionary history and lifestyle of the vertebrate symbiont Limosilactobacillus reuteri.</title>
        <authorList>
            <person name="Zheng J."/>
            <person name="Li F."/>
            <person name="Gaenzle M."/>
            <person name="Walter J."/>
        </authorList>
    </citation>
    <scope>NUCLEOTIDE SEQUENCE</scope>
    <source>
        <strain evidence="2">GQ_1_3_1</strain>
    </source>
</reference>
<dbReference type="InterPro" id="IPR049492">
    <property type="entry name" value="BD-FAE-like_dom"/>
</dbReference>
<dbReference type="GO" id="GO:0016787">
    <property type="term" value="F:hydrolase activity"/>
    <property type="evidence" value="ECO:0007669"/>
    <property type="project" value="UniProtKB-KW"/>
</dbReference>
<evidence type="ECO:0000313" key="3">
    <source>
        <dbReference type="Proteomes" id="UP001198026"/>
    </source>
</evidence>
<feature type="domain" description="BD-FAE-like" evidence="1">
    <location>
        <begin position="100"/>
        <end position="192"/>
    </location>
</feature>
<accession>A0AAW4X6F0</accession>
<dbReference type="RefSeq" id="WP_228340920.1">
    <property type="nucleotide sequence ID" value="NZ_JAJGWA010000126.1"/>
</dbReference>
<dbReference type="AlphaFoldDB" id="A0AAW4X6F0"/>
<organism evidence="2 3">
    <name type="scientific">Limosilactobacillus reuteri</name>
    <name type="common">Lactobacillus reuteri</name>
    <dbReference type="NCBI Taxonomy" id="1598"/>
    <lineage>
        <taxon>Bacteria</taxon>
        <taxon>Bacillati</taxon>
        <taxon>Bacillota</taxon>
        <taxon>Bacilli</taxon>
        <taxon>Lactobacillales</taxon>
        <taxon>Lactobacillaceae</taxon>
        <taxon>Limosilactobacillus</taxon>
    </lineage>
</organism>
<dbReference type="Gene3D" id="3.40.50.1820">
    <property type="entry name" value="alpha/beta hydrolase"/>
    <property type="match status" value="1"/>
</dbReference>
<dbReference type="InterPro" id="IPR029058">
    <property type="entry name" value="AB_hydrolase_fold"/>
</dbReference>
<proteinExistence type="predicted"/>
<comment type="caution">
    <text evidence="2">The sequence shown here is derived from an EMBL/GenBank/DDBJ whole genome shotgun (WGS) entry which is preliminary data.</text>
</comment>
<evidence type="ECO:0000313" key="2">
    <source>
        <dbReference type="EMBL" id="MCC4477892.1"/>
    </source>
</evidence>
<gene>
    <name evidence="2" type="ORF">LMB76_06635</name>
</gene>
<dbReference type="EMBL" id="JAJGWB010000126">
    <property type="protein sequence ID" value="MCC4477892.1"/>
    <property type="molecule type" value="Genomic_DNA"/>
</dbReference>
<sequence length="292" mass="32734">MAQFTLNSTVNDVENYFGNAGRLLFPVDRPFNPNETLAQISNSAHYIWYSNIKTNKTVEVLNYLAAEQEKHQIFYPIYSEDEIAAHPSRANTGLYFFRGKEGAPFVINNAGGGFAYVAAMQDSFPHALEISKYGYNAFALIYRPTNPYEDLAQAICFIEDHATELGVYPRHYSLWGGSAGARMAAELGNKEVLYQLTGRSDIPQADAVIMQYTGFSRVSSADAPTYVSVGDNDWIANWRTMKQRLFYLEQLGIPTKFHVYSGLNHGFGLGEGTAAEGWINDAINFWEVNMHN</sequence>
<evidence type="ECO:0000259" key="1">
    <source>
        <dbReference type="Pfam" id="PF20434"/>
    </source>
</evidence>
<dbReference type="Pfam" id="PF20434">
    <property type="entry name" value="BD-FAE"/>
    <property type="match status" value="1"/>
</dbReference>
<name>A0AAW4X6F0_LIMRT</name>
<dbReference type="SUPFAM" id="SSF53474">
    <property type="entry name" value="alpha/beta-Hydrolases"/>
    <property type="match status" value="1"/>
</dbReference>
<keyword evidence="2" id="KW-0378">Hydrolase</keyword>